<evidence type="ECO:0000256" key="2">
    <source>
        <dbReference type="SAM" id="SignalP"/>
    </source>
</evidence>
<dbReference type="RefSeq" id="WP_236117413.1">
    <property type="nucleotide sequence ID" value="NZ_JAKGSI010000001.1"/>
</dbReference>
<name>A0A9X1TZD1_9CORY</name>
<keyword evidence="2" id="KW-0732">Signal</keyword>
<keyword evidence="1" id="KW-0472">Membrane</keyword>
<feature type="chain" id="PRO_5040801673" description="DUF2568 domain-containing protein" evidence="2">
    <location>
        <begin position="25"/>
        <end position="114"/>
    </location>
</feature>
<evidence type="ECO:0000313" key="4">
    <source>
        <dbReference type="Proteomes" id="UP001139336"/>
    </source>
</evidence>
<reference evidence="3" key="1">
    <citation type="submission" date="2022-01" db="EMBL/GenBank/DDBJ databases">
        <title>Corynebacterium sp. nov isolated from isolated from the feces of the greater white-fronted geese (Anser albifrons) at Poyang Lake, PR China.</title>
        <authorList>
            <person name="Liu Q."/>
        </authorList>
    </citation>
    <scope>NUCLEOTIDE SEQUENCE</scope>
    <source>
        <strain evidence="3">JCM 32435</strain>
    </source>
</reference>
<evidence type="ECO:0008006" key="5">
    <source>
        <dbReference type="Google" id="ProtNLM"/>
    </source>
</evidence>
<proteinExistence type="predicted"/>
<protein>
    <recommendedName>
        <fullName evidence="5">DUF2568 domain-containing protein</fullName>
    </recommendedName>
</protein>
<evidence type="ECO:0000256" key="1">
    <source>
        <dbReference type="SAM" id="Phobius"/>
    </source>
</evidence>
<dbReference type="AlphaFoldDB" id="A0A9X1TZD1"/>
<keyword evidence="4" id="KW-1185">Reference proteome</keyword>
<feature type="signal peptide" evidence="2">
    <location>
        <begin position="1"/>
        <end position="24"/>
    </location>
</feature>
<dbReference type="Proteomes" id="UP001139336">
    <property type="component" value="Unassembled WGS sequence"/>
</dbReference>
<organism evidence="3 4">
    <name type="scientific">Corynebacterium uropygiale</name>
    <dbReference type="NCBI Taxonomy" id="1775911"/>
    <lineage>
        <taxon>Bacteria</taxon>
        <taxon>Bacillati</taxon>
        <taxon>Actinomycetota</taxon>
        <taxon>Actinomycetes</taxon>
        <taxon>Mycobacteriales</taxon>
        <taxon>Corynebacteriaceae</taxon>
        <taxon>Corynebacterium</taxon>
    </lineage>
</organism>
<evidence type="ECO:0000313" key="3">
    <source>
        <dbReference type="EMBL" id="MCF4005599.1"/>
    </source>
</evidence>
<comment type="caution">
    <text evidence="3">The sequence shown here is derived from an EMBL/GenBank/DDBJ whole genome shotgun (WGS) entry which is preliminary data.</text>
</comment>
<sequence length="114" mass="12155">MELKTKIRAFAVMCGFALAASVEAGEHFDVAHPWIFYGIHGVFVVLAVTWMLKARSRGRLSTTLVIRGCVALALLYAVAATRAAIAPAAIAVVGIATIALWVWAENNSRRSSAA</sequence>
<feature type="transmembrane region" description="Helical" evidence="1">
    <location>
        <begin position="85"/>
        <end position="104"/>
    </location>
</feature>
<gene>
    <name evidence="3" type="ORF">L1O03_00155</name>
</gene>
<feature type="transmembrane region" description="Helical" evidence="1">
    <location>
        <begin position="64"/>
        <end position="79"/>
    </location>
</feature>
<keyword evidence="1" id="KW-1133">Transmembrane helix</keyword>
<feature type="transmembrane region" description="Helical" evidence="1">
    <location>
        <begin position="34"/>
        <end position="52"/>
    </location>
</feature>
<accession>A0A9X1TZD1</accession>
<keyword evidence="1" id="KW-0812">Transmembrane</keyword>
<dbReference type="EMBL" id="JAKGSI010000001">
    <property type="protein sequence ID" value="MCF4005599.1"/>
    <property type="molecule type" value="Genomic_DNA"/>
</dbReference>